<evidence type="ECO:0000256" key="2">
    <source>
        <dbReference type="ARBA" id="ARBA00023002"/>
    </source>
</evidence>
<dbReference type="SUPFAM" id="SSF51905">
    <property type="entry name" value="FAD/NAD(P)-binding domain"/>
    <property type="match status" value="1"/>
</dbReference>
<dbReference type="Gene3D" id="3.50.50.60">
    <property type="entry name" value="FAD/NAD(P)-binding domain"/>
    <property type="match status" value="2"/>
</dbReference>
<name>A0ABP6X851_9ACTN</name>
<comment type="catalytic activity">
    <reaction evidence="3">
        <text>[thioredoxin]-dithiol + NADP(+) = [thioredoxin]-disulfide + NADPH + H(+)</text>
        <dbReference type="Rhea" id="RHEA:20345"/>
        <dbReference type="Rhea" id="RHEA-COMP:10698"/>
        <dbReference type="Rhea" id="RHEA-COMP:10700"/>
        <dbReference type="ChEBI" id="CHEBI:15378"/>
        <dbReference type="ChEBI" id="CHEBI:29950"/>
        <dbReference type="ChEBI" id="CHEBI:50058"/>
        <dbReference type="ChEBI" id="CHEBI:57783"/>
        <dbReference type="ChEBI" id="CHEBI:58349"/>
        <dbReference type="EC" id="1.8.1.9"/>
    </reaction>
</comment>
<evidence type="ECO:0000256" key="3">
    <source>
        <dbReference type="ARBA" id="ARBA00048132"/>
    </source>
</evidence>
<dbReference type="PRINTS" id="PR00469">
    <property type="entry name" value="PNDRDTASEII"/>
</dbReference>
<evidence type="ECO:0000256" key="1">
    <source>
        <dbReference type="ARBA" id="ARBA00022630"/>
    </source>
</evidence>
<protein>
    <submittedName>
        <fullName evidence="5">NAD(P)/FAD-dependent oxidoreductase</fullName>
    </submittedName>
</protein>
<accession>A0ABP6X851</accession>
<dbReference type="EMBL" id="BAABAA010000004">
    <property type="protein sequence ID" value="GAA3562528.1"/>
    <property type="molecule type" value="Genomic_DNA"/>
</dbReference>
<evidence type="ECO:0000259" key="4">
    <source>
        <dbReference type="Pfam" id="PF07992"/>
    </source>
</evidence>
<comment type="caution">
    <text evidence="5">The sequence shown here is derived from an EMBL/GenBank/DDBJ whole genome shotgun (WGS) entry which is preliminary data.</text>
</comment>
<proteinExistence type="predicted"/>
<dbReference type="RefSeq" id="WP_344841486.1">
    <property type="nucleotide sequence ID" value="NZ_BAABAA010000004.1"/>
</dbReference>
<keyword evidence="1" id="KW-0285">Flavoprotein</keyword>
<dbReference type="Proteomes" id="UP001501222">
    <property type="component" value="Unassembled WGS sequence"/>
</dbReference>
<dbReference type="InterPro" id="IPR050097">
    <property type="entry name" value="Ferredoxin-NADP_redctase_2"/>
</dbReference>
<dbReference type="InterPro" id="IPR023753">
    <property type="entry name" value="FAD/NAD-binding_dom"/>
</dbReference>
<keyword evidence="6" id="KW-1185">Reference proteome</keyword>
<feature type="domain" description="FAD/NAD(P)-binding" evidence="4">
    <location>
        <begin position="4"/>
        <end position="291"/>
    </location>
</feature>
<evidence type="ECO:0000313" key="6">
    <source>
        <dbReference type="Proteomes" id="UP001501222"/>
    </source>
</evidence>
<evidence type="ECO:0000313" key="5">
    <source>
        <dbReference type="EMBL" id="GAA3562528.1"/>
    </source>
</evidence>
<dbReference type="Pfam" id="PF07992">
    <property type="entry name" value="Pyr_redox_2"/>
    <property type="match status" value="1"/>
</dbReference>
<dbReference type="PANTHER" id="PTHR48105">
    <property type="entry name" value="THIOREDOXIN REDUCTASE 1-RELATED-RELATED"/>
    <property type="match status" value="1"/>
</dbReference>
<dbReference type="InterPro" id="IPR036188">
    <property type="entry name" value="FAD/NAD-bd_sf"/>
</dbReference>
<reference evidence="6" key="1">
    <citation type="journal article" date="2019" name="Int. J. Syst. Evol. Microbiol.">
        <title>The Global Catalogue of Microorganisms (GCM) 10K type strain sequencing project: providing services to taxonomists for standard genome sequencing and annotation.</title>
        <authorList>
            <consortium name="The Broad Institute Genomics Platform"/>
            <consortium name="The Broad Institute Genome Sequencing Center for Infectious Disease"/>
            <person name="Wu L."/>
            <person name="Ma J."/>
        </authorList>
    </citation>
    <scope>NUCLEOTIDE SEQUENCE [LARGE SCALE GENOMIC DNA]</scope>
    <source>
        <strain evidence="6">JCM 16928</strain>
    </source>
</reference>
<organism evidence="5 6">
    <name type="scientific">Kribbella ginsengisoli</name>
    <dbReference type="NCBI Taxonomy" id="363865"/>
    <lineage>
        <taxon>Bacteria</taxon>
        <taxon>Bacillati</taxon>
        <taxon>Actinomycetota</taxon>
        <taxon>Actinomycetes</taxon>
        <taxon>Propionibacteriales</taxon>
        <taxon>Kribbellaceae</taxon>
        <taxon>Kribbella</taxon>
    </lineage>
</organism>
<sequence>MKRYDVVVIGGGAAGLSGALALVRSRRSVLVVDNGTPRNAPAEHVHNYLSRDGVPPAELYSIGRAEVAGYGGEVVIDTVTGVRRGGSEYGFVVELAGREAVEARRLLVTTGVADVLPEVAGLAERFGRDVLHCPYCHGWEVRDQAIGVLATNPMAGHQTLMFRQLSDDVTLFLNDVLEPTEEQWEEFAARGISVVQGKVTSLEVTDDKLTGVRLEGGRVIPRQALAVQTRLEARADFLTGLGLKTSAREGRGVVVGTAVDADPTGATDVPGVWVAGNVTDPMGQVVTSAAAGLMAGAAINGDLIAEDTRQAVELYRNAVATSV</sequence>
<gene>
    <name evidence="5" type="ORF">GCM10022235_33680</name>
</gene>
<dbReference type="PRINTS" id="PR00368">
    <property type="entry name" value="FADPNR"/>
</dbReference>
<keyword evidence="2" id="KW-0560">Oxidoreductase</keyword>